<organism evidence="4 5">
    <name type="scientific">Priestia megaterium</name>
    <name type="common">Bacillus megaterium</name>
    <dbReference type="NCBI Taxonomy" id="1404"/>
    <lineage>
        <taxon>Bacteria</taxon>
        <taxon>Bacillati</taxon>
        <taxon>Bacillota</taxon>
        <taxon>Bacilli</taxon>
        <taxon>Bacillales</taxon>
        <taxon>Bacillaceae</taxon>
        <taxon>Priestia</taxon>
    </lineage>
</organism>
<dbReference type="InterPro" id="IPR034660">
    <property type="entry name" value="DinB/YfiT-like"/>
</dbReference>
<reference evidence="4 5" key="1">
    <citation type="submission" date="2020-04" db="EMBL/GenBank/DDBJ databases">
        <title>Genome-Wide Identification of 5-Methylcytosine Sites in Bacterial Genomes By High-Throughput Sequencing of MspJI Restriction Fragments.</title>
        <authorList>
            <person name="Wu V."/>
        </authorList>
    </citation>
    <scope>NUCLEOTIDE SEQUENCE [LARGE SCALE GENOMIC DNA]</scope>
    <source>
        <strain evidence="4 5">S2</strain>
    </source>
</reference>
<feature type="binding site" evidence="3">
    <location>
        <position position="38"/>
    </location>
    <ligand>
        <name>a divalent metal cation</name>
        <dbReference type="ChEBI" id="CHEBI:60240"/>
    </ligand>
</feature>
<dbReference type="InterPro" id="IPR007837">
    <property type="entry name" value="DinB"/>
</dbReference>
<comment type="similarity">
    <text evidence="1">Belongs to the DinB family.</text>
</comment>
<dbReference type="Gene3D" id="1.20.120.450">
    <property type="entry name" value="dinb family like domain"/>
    <property type="match status" value="1"/>
</dbReference>
<dbReference type="PANTHER" id="PTHR37302:SF3">
    <property type="entry name" value="DAMAGE-INDUCIBLE PROTEIN DINB"/>
    <property type="match status" value="1"/>
</dbReference>
<proteinExistence type="inferred from homology"/>
<sequence>METIRNMFEHLHWSNHRILETLKNMEGKNKQVRNLFSHILLAEHVWFTRLKGSDSSKLPIWADVSLEACAELVNQNLQNFKEFLFGLSNSDLEQIVLYRNSKGREFQNSVRDILTHVALHGQYHRGQINLLLRANESEPVNVDFVTFRR</sequence>
<dbReference type="PANTHER" id="PTHR37302">
    <property type="entry name" value="SLR1116 PROTEIN"/>
    <property type="match status" value="1"/>
</dbReference>
<reference evidence="4 5" key="2">
    <citation type="submission" date="2020-04" db="EMBL/GenBank/DDBJ databases">
        <authorList>
            <person name="Fomenkov A."/>
            <person name="Anton B.P."/>
            <person name="Roberts R.J."/>
        </authorList>
    </citation>
    <scope>NUCLEOTIDE SEQUENCE [LARGE SCALE GENOMIC DNA]</scope>
    <source>
        <strain evidence="4 5">S2</strain>
    </source>
</reference>
<accession>A0A6H1P744</accession>
<feature type="binding site" evidence="3">
    <location>
        <position position="120"/>
    </location>
    <ligand>
        <name>a divalent metal cation</name>
        <dbReference type="ChEBI" id="CHEBI:60240"/>
    </ligand>
</feature>
<protein>
    <submittedName>
        <fullName evidence="4">Damage-inducible protein DinB</fullName>
    </submittedName>
</protein>
<keyword evidence="2 3" id="KW-0479">Metal-binding</keyword>
<dbReference type="SUPFAM" id="SSF109854">
    <property type="entry name" value="DinB/YfiT-like putative metalloenzymes"/>
    <property type="match status" value="1"/>
</dbReference>
<evidence type="ECO:0000256" key="1">
    <source>
        <dbReference type="ARBA" id="ARBA00008635"/>
    </source>
</evidence>
<dbReference type="AlphaFoldDB" id="A0A6H1P744"/>
<feature type="binding site" evidence="3">
    <location>
        <position position="124"/>
    </location>
    <ligand>
        <name>a divalent metal cation</name>
        <dbReference type="ChEBI" id="CHEBI:60240"/>
    </ligand>
</feature>
<dbReference type="GO" id="GO:0046872">
    <property type="term" value="F:metal ion binding"/>
    <property type="evidence" value="ECO:0007669"/>
    <property type="project" value="UniProtKB-KW"/>
</dbReference>
<dbReference type="EMBL" id="CP051128">
    <property type="protein sequence ID" value="QIZ09091.1"/>
    <property type="molecule type" value="Genomic_DNA"/>
</dbReference>
<evidence type="ECO:0000313" key="5">
    <source>
        <dbReference type="Proteomes" id="UP000501868"/>
    </source>
</evidence>
<evidence type="ECO:0000256" key="2">
    <source>
        <dbReference type="ARBA" id="ARBA00022723"/>
    </source>
</evidence>
<evidence type="ECO:0000313" key="4">
    <source>
        <dbReference type="EMBL" id="QIZ09091.1"/>
    </source>
</evidence>
<name>A0A6H1P744_PRIMG</name>
<gene>
    <name evidence="4" type="ORF">HFZ78_22255</name>
</gene>
<evidence type="ECO:0000256" key="3">
    <source>
        <dbReference type="PIRSR" id="PIRSR607837-1"/>
    </source>
</evidence>
<dbReference type="Proteomes" id="UP000501868">
    <property type="component" value="Chromosome"/>
</dbReference>
<dbReference type="Pfam" id="PF05163">
    <property type="entry name" value="DinB"/>
    <property type="match status" value="1"/>
</dbReference>